<sequence length="63" mass="6582">MKVTVNEDRCVGHGICESIAPDLFAVGDDGLSHVLVDDIGEDRREAAAKAIAACPSQALNSTE</sequence>
<dbReference type="SUPFAM" id="SSF54862">
    <property type="entry name" value="4Fe-4S ferredoxins"/>
    <property type="match status" value="1"/>
</dbReference>
<dbReference type="PROSITE" id="PS51379">
    <property type="entry name" value="4FE4S_FER_2"/>
    <property type="match status" value="1"/>
</dbReference>
<evidence type="ECO:0000256" key="6">
    <source>
        <dbReference type="ARBA" id="ARBA00023014"/>
    </source>
</evidence>
<evidence type="ECO:0000256" key="2">
    <source>
        <dbReference type="ARBA" id="ARBA00022448"/>
    </source>
</evidence>
<dbReference type="GO" id="GO:0051538">
    <property type="term" value="F:3 iron, 4 sulfur cluster binding"/>
    <property type="evidence" value="ECO:0007669"/>
    <property type="project" value="UniProtKB-KW"/>
</dbReference>
<dbReference type="InterPro" id="IPR001080">
    <property type="entry name" value="3Fe4S_ferredoxin"/>
</dbReference>
<keyword evidence="7" id="KW-0003">3Fe-4S</keyword>
<evidence type="ECO:0000256" key="3">
    <source>
        <dbReference type="ARBA" id="ARBA00022723"/>
    </source>
</evidence>
<protein>
    <recommendedName>
        <fullName evidence="8">Ferredoxin</fullName>
    </recommendedName>
</protein>
<keyword evidence="4 8" id="KW-0249">Electron transport</keyword>
<dbReference type="Proteomes" id="UP000193108">
    <property type="component" value="Unassembled WGS sequence"/>
</dbReference>
<dbReference type="STRING" id="1782.AWC18_08230"/>
<dbReference type="EMBL" id="LQPI01000038">
    <property type="protein sequence ID" value="ORW21819.1"/>
    <property type="molecule type" value="Genomic_DNA"/>
</dbReference>
<dbReference type="GO" id="GO:0005506">
    <property type="term" value="F:iron ion binding"/>
    <property type="evidence" value="ECO:0007669"/>
    <property type="project" value="UniProtKB-UniRule"/>
</dbReference>
<evidence type="ECO:0000256" key="5">
    <source>
        <dbReference type="ARBA" id="ARBA00023004"/>
    </source>
</evidence>
<keyword evidence="11" id="KW-1185">Reference proteome</keyword>
<reference evidence="10 11" key="1">
    <citation type="submission" date="2016-01" db="EMBL/GenBank/DDBJ databases">
        <title>The new phylogeny of the genus Mycobacterium.</title>
        <authorList>
            <person name="Tarcisio F."/>
            <person name="Conor M."/>
            <person name="Antonella G."/>
            <person name="Elisabetta G."/>
            <person name="Giulia F.S."/>
            <person name="Sara T."/>
            <person name="Anna F."/>
            <person name="Clotilde B."/>
            <person name="Roberto B."/>
            <person name="Veronica D.S."/>
            <person name="Fabio R."/>
            <person name="Monica P."/>
            <person name="Olivier J."/>
            <person name="Enrico T."/>
            <person name="Nicola S."/>
        </authorList>
    </citation>
    <scope>NUCLEOTIDE SEQUENCE [LARGE SCALE GENOMIC DNA]</scope>
    <source>
        <strain evidence="10 11">DSM 44164</strain>
    </source>
</reference>
<feature type="domain" description="4Fe-4S ferredoxin-type" evidence="9">
    <location>
        <begin position="1"/>
        <end position="29"/>
    </location>
</feature>
<evidence type="ECO:0000313" key="11">
    <source>
        <dbReference type="Proteomes" id="UP000193108"/>
    </source>
</evidence>
<evidence type="ECO:0000259" key="9">
    <source>
        <dbReference type="PROSITE" id="PS51379"/>
    </source>
</evidence>
<keyword evidence="5 8" id="KW-0408">Iron</keyword>
<keyword evidence="6 8" id="KW-0411">Iron-sulfur</keyword>
<evidence type="ECO:0000256" key="1">
    <source>
        <dbReference type="ARBA" id="ARBA00001927"/>
    </source>
</evidence>
<evidence type="ECO:0000256" key="7">
    <source>
        <dbReference type="ARBA" id="ARBA00023291"/>
    </source>
</evidence>
<keyword evidence="3 8" id="KW-0479">Metal-binding</keyword>
<evidence type="ECO:0000256" key="8">
    <source>
        <dbReference type="RuleBase" id="RU368020"/>
    </source>
</evidence>
<gene>
    <name evidence="10" type="ORF">AWC18_08230</name>
</gene>
<dbReference type="InterPro" id="IPR051269">
    <property type="entry name" value="Fe-S_cluster_ET"/>
</dbReference>
<dbReference type="PANTHER" id="PTHR36923:SF3">
    <property type="entry name" value="FERREDOXIN"/>
    <property type="match status" value="1"/>
</dbReference>
<organism evidence="10 11">
    <name type="scientific">Mycolicibacter nonchromogenicus</name>
    <name type="common">Mycobacterium nonchromogenicum</name>
    <dbReference type="NCBI Taxonomy" id="1782"/>
    <lineage>
        <taxon>Bacteria</taxon>
        <taxon>Bacillati</taxon>
        <taxon>Actinomycetota</taxon>
        <taxon>Actinomycetes</taxon>
        <taxon>Mycobacteriales</taxon>
        <taxon>Mycobacteriaceae</taxon>
        <taxon>Mycolicibacter</taxon>
    </lineage>
</organism>
<dbReference type="PANTHER" id="PTHR36923">
    <property type="entry name" value="FERREDOXIN"/>
    <property type="match status" value="1"/>
</dbReference>
<dbReference type="GO" id="GO:0009055">
    <property type="term" value="F:electron transfer activity"/>
    <property type="evidence" value="ECO:0007669"/>
    <property type="project" value="UniProtKB-UniRule"/>
</dbReference>
<dbReference type="Pfam" id="PF13459">
    <property type="entry name" value="Fer4_15"/>
    <property type="match status" value="1"/>
</dbReference>
<name>A0A1X1ZEQ5_MYCNO</name>
<comment type="caution">
    <text evidence="10">The sequence shown here is derived from an EMBL/GenBank/DDBJ whole genome shotgun (WGS) entry which is preliminary data.</text>
</comment>
<evidence type="ECO:0000256" key="4">
    <source>
        <dbReference type="ARBA" id="ARBA00022982"/>
    </source>
</evidence>
<dbReference type="Gene3D" id="3.30.70.20">
    <property type="match status" value="1"/>
</dbReference>
<evidence type="ECO:0000313" key="10">
    <source>
        <dbReference type="EMBL" id="ORW21819.1"/>
    </source>
</evidence>
<accession>A0A1X1ZEQ5</accession>
<keyword evidence="2 8" id="KW-0813">Transport</keyword>
<proteinExistence type="predicted"/>
<dbReference type="AlphaFoldDB" id="A0A1X1ZEQ5"/>
<comment type="cofactor">
    <cofactor evidence="1">
        <name>[3Fe-4S] cluster</name>
        <dbReference type="ChEBI" id="CHEBI:21137"/>
    </cofactor>
</comment>
<dbReference type="InterPro" id="IPR017896">
    <property type="entry name" value="4Fe4S_Fe-S-bd"/>
</dbReference>
<comment type="function">
    <text evidence="8">Ferredoxins are iron-sulfur proteins that transfer electrons in a wide variety of metabolic reactions.</text>
</comment>
<dbReference type="PRINTS" id="PR00352">
    <property type="entry name" value="3FE4SFRDOXIN"/>
</dbReference>